<dbReference type="CDD" id="cd00130">
    <property type="entry name" value="PAS"/>
    <property type="match status" value="1"/>
</dbReference>
<keyword evidence="5" id="KW-0597">Phosphoprotein</keyword>
<dbReference type="PRINTS" id="PR00344">
    <property type="entry name" value="BCTRLSENSOR"/>
</dbReference>
<comment type="caution">
    <text evidence="16">The sequence shown here is derived from an EMBL/GenBank/DDBJ whole genome shotgun (WGS) entry which is preliminary data.</text>
</comment>
<evidence type="ECO:0000313" key="17">
    <source>
        <dbReference type="Proteomes" id="UP000260823"/>
    </source>
</evidence>
<dbReference type="CDD" id="cd06225">
    <property type="entry name" value="HAMP"/>
    <property type="match status" value="1"/>
</dbReference>
<dbReference type="InterPro" id="IPR036890">
    <property type="entry name" value="HATPase_C_sf"/>
</dbReference>
<reference evidence="16 17" key="1">
    <citation type="submission" date="2018-08" db="EMBL/GenBank/DDBJ databases">
        <title>Mucilaginibacter terrae sp. nov., isolated from manganese diggings.</title>
        <authorList>
            <person name="Huang Y."/>
            <person name="Zhou Z."/>
        </authorList>
    </citation>
    <scope>NUCLEOTIDE SEQUENCE [LARGE SCALE GENOMIC DNA]</scope>
    <source>
        <strain evidence="16 17">ZH6</strain>
    </source>
</reference>
<gene>
    <name evidence="16" type="ORF">DYU05_01140</name>
</gene>
<dbReference type="InterPro" id="IPR003660">
    <property type="entry name" value="HAMP_dom"/>
</dbReference>
<dbReference type="PROSITE" id="PS50112">
    <property type="entry name" value="PAS"/>
    <property type="match status" value="1"/>
</dbReference>
<feature type="domain" description="Histidine kinase" evidence="13">
    <location>
        <begin position="226"/>
        <end position="433"/>
    </location>
</feature>
<feature type="transmembrane region" description="Helical" evidence="12">
    <location>
        <begin position="7"/>
        <end position="25"/>
    </location>
</feature>
<keyword evidence="7" id="KW-0547">Nucleotide-binding</keyword>
<dbReference type="GO" id="GO:0000160">
    <property type="term" value="P:phosphorelay signal transduction system"/>
    <property type="evidence" value="ECO:0007669"/>
    <property type="project" value="UniProtKB-KW"/>
</dbReference>
<dbReference type="SUPFAM" id="SSF158472">
    <property type="entry name" value="HAMP domain-like"/>
    <property type="match status" value="1"/>
</dbReference>
<name>A0A3E2NTC2_9SPHI</name>
<keyword evidence="4" id="KW-1003">Cell membrane</keyword>
<dbReference type="InterPro" id="IPR000014">
    <property type="entry name" value="PAS"/>
</dbReference>
<feature type="domain" description="HAMP" evidence="15">
    <location>
        <begin position="52"/>
        <end position="104"/>
    </location>
</feature>
<evidence type="ECO:0000256" key="11">
    <source>
        <dbReference type="ARBA" id="ARBA00023136"/>
    </source>
</evidence>
<dbReference type="Pfam" id="PF02518">
    <property type="entry name" value="HATPase_c"/>
    <property type="match status" value="1"/>
</dbReference>
<dbReference type="InterPro" id="IPR013767">
    <property type="entry name" value="PAS_fold"/>
</dbReference>
<protein>
    <recommendedName>
        <fullName evidence="3">histidine kinase</fullName>
        <ecNumber evidence="3">2.7.13.3</ecNumber>
    </recommendedName>
</protein>
<dbReference type="RefSeq" id="WP_117381155.1">
    <property type="nucleotide sequence ID" value="NZ_QWDE01000001.1"/>
</dbReference>
<dbReference type="PANTHER" id="PTHR45528">
    <property type="entry name" value="SENSOR HISTIDINE KINASE CPXA"/>
    <property type="match status" value="1"/>
</dbReference>
<dbReference type="InterPro" id="IPR035965">
    <property type="entry name" value="PAS-like_dom_sf"/>
</dbReference>
<keyword evidence="11 12" id="KW-0472">Membrane</keyword>
<dbReference type="Gene3D" id="6.10.340.10">
    <property type="match status" value="1"/>
</dbReference>
<proteinExistence type="predicted"/>
<dbReference type="NCBIfam" id="TIGR00229">
    <property type="entry name" value="sensory_box"/>
    <property type="match status" value="1"/>
</dbReference>
<evidence type="ECO:0000256" key="7">
    <source>
        <dbReference type="ARBA" id="ARBA00022741"/>
    </source>
</evidence>
<evidence type="ECO:0000313" key="16">
    <source>
        <dbReference type="EMBL" id="RFZ84265.1"/>
    </source>
</evidence>
<evidence type="ECO:0000256" key="5">
    <source>
        <dbReference type="ARBA" id="ARBA00022553"/>
    </source>
</evidence>
<evidence type="ECO:0000256" key="4">
    <source>
        <dbReference type="ARBA" id="ARBA00022475"/>
    </source>
</evidence>
<organism evidence="16 17">
    <name type="scientific">Mucilaginibacter terrenus</name>
    <dbReference type="NCBI Taxonomy" id="2482727"/>
    <lineage>
        <taxon>Bacteria</taxon>
        <taxon>Pseudomonadati</taxon>
        <taxon>Bacteroidota</taxon>
        <taxon>Sphingobacteriia</taxon>
        <taxon>Sphingobacteriales</taxon>
        <taxon>Sphingobacteriaceae</taxon>
        <taxon>Mucilaginibacter</taxon>
    </lineage>
</organism>
<dbReference type="InterPro" id="IPR005467">
    <property type="entry name" value="His_kinase_dom"/>
</dbReference>
<keyword evidence="10" id="KW-0902">Two-component regulatory system</keyword>
<evidence type="ECO:0000256" key="8">
    <source>
        <dbReference type="ARBA" id="ARBA00022777"/>
    </source>
</evidence>
<keyword evidence="12" id="KW-1133">Transmembrane helix</keyword>
<evidence type="ECO:0000256" key="1">
    <source>
        <dbReference type="ARBA" id="ARBA00000085"/>
    </source>
</evidence>
<keyword evidence="6" id="KW-0808">Transferase</keyword>
<evidence type="ECO:0000256" key="9">
    <source>
        <dbReference type="ARBA" id="ARBA00022840"/>
    </source>
</evidence>
<evidence type="ECO:0000259" key="13">
    <source>
        <dbReference type="PROSITE" id="PS50109"/>
    </source>
</evidence>
<dbReference type="PROSITE" id="PS50109">
    <property type="entry name" value="HIS_KIN"/>
    <property type="match status" value="1"/>
</dbReference>
<dbReference type="PANTHER" id="PTHR45528:SF1">
    <property type="entry name" value="SENSOR HISTIDINE KINASE CPXA"/>
    <property type="match status" value="1"/>
</dbReference>
<dbReference type="Pfam" id="PF00672">
    <property type="entry name" value="HAMP"/>
    <property type="match status" value="1"/>
</dbReference>
<dbReference type="SUPFAM" id="SSF55874">
    <property type="entry name" value="ATPase domain of HSP90 chaperone/DNA topoisomerase II/histidine kinase"/>
    <property type="match status" value="1"/>
</dbReference>
<accession>A0A3E2NTC2</accession>
<feature type="domain" description="PAS" evidence="14">
    <location>
        <begin position="109"/>
        <end position="154"/>
    </location>
</feature>
<dbReference type="PROSITE" id="PS50885">
    <property type="entry name" value="HAMP"/>
    <property type="match status" value="1"/>
</dbReference>
<dbReference type="Pfam" id="PF00989">
    <property type="entry name" value="PAS"/>
    <property type="match status" value="1"/>
</dbReference>
<dbReference type="SMART" id="SM00387">
    <property type="entry name" value="HATPase_c"/>
    <property type="match status" value="1"/>
</dbReference>
<dbReference type="Proteomes" id="UP000260823">
    <property type="component" value="Unassembled WGS sequence"/>
</dbReference>
<keyword evidence="12" id="KW-0812">Transmembrane</keyword>
<dbReference type="InterPro" id="IPR050398">
    <property type="entry name" value="HssS/ArlS-like"/>
</dbReference>
<comment type="catalytic activity">
    <reaction evidence="1">
        <text>ATP + protein L-histidine = ADP + protein N-phospho-L-histidine.</text>
        <dbReference type="EC" id="2.7.13.3"/>
    </reaction>
</comment>
<comment type="subcellular location">
    <subcellularLocation>
        <location evidence="2">Cell membrane</location>
        <topology evidence="2">Multi-pass membrane protein</topology>
    </subcellularLocation>
</comment>
<evidence type="ECO:0000259" key="15">
    <source>
        <dbReference type="PROSITE" id="PS50885"/>
    </source>
</evidence>
<keyword evidence="9" id="KW-0067">ATP-binding</keyword>
<dbReference type="AlphaFoldDB" id="A0A3E2NTC2"/>
<evidence type="ECO:0000256" key="2">
    <source>
        <dbReference type="ARBA" id="ARBA00004651"/>
    </source>
</evidence>
<dbReference type="SUPFAM" id="SSF55785">
    <property type="entry name" value="PYP-like sensor domain (PAS domain)"/>
    <property type="match status" value="1"/>
</dbReference>
<dbReference type="GO" id="GO:0006355">
    <property type="term" value="P:regulation of DNA-templated transcription"/>
    <property type="evidence" value="ECO:0007669"/>
    <property type="project" value="InterPro"/>
</dbReference>
<sequence length="433" mass="49185">MKLRTKYILFVIVLHALALLLSFYIFDKNRIYFIFSEVFIITSIIISVQLYRQLISPIKMLLQGIEAIKDKDFNIKFLTTGKHEVDELINVYNQMIDELRTERTRQQEQHFFLEKLIHTSPTGIVILDHDDRVYQLNPKAAQVLGVTEKQLTGEHITVIGNSLLKQAALLKAGESVTLKPDGINTYKLQRSNFIDRGFHRGFIMIEELTAEILAAEKNVYGKVIRMMAHEVNNTIGPVNSILQSALRADTLWQDQSAAAINNALRVAFDRNQNLNHFMRNFADLVKLPPPNKKQTDLQLLVKAVIELMRLKGQENDVRLIFEPTPKAVIVYADVQQLEQALINITKNAIEAVDSNGTVTFSIDAKKQLLTITDTGKGITGKESVQLFSPFFSTKRDGQGIGLTLVREIMLNHGYEFSLKTIADRQTVFSISYH</sequence>
<dbReference type="SMART" id="SM00304">
    <property type="entry name" value="HAMP"/>
    <property type="match status" value="1"/>
</dbReference>
<dbReference type="EC" id="2.7.13.3" evidence="3"/>
<evidence type="ECO:0000256" key="12">
    <source>
        <dbReference type="SAM" id="Phobius"/>
    </source>
</evidence>
<dbReference type="Gene3D" id="3.30.565.10">
    <property type="entry name" value="Histidine kinase-like ATPase, C-terminal domain"/>
    <property type="match status" value="1"/>
</dbReference>
<dbReference type="OrthoDB" id="1931120at2"/>
<keyword evidence="17" id="KW-1185">Reference proteome</keyword>
<evidence type="ECO:0000256" key="10">
    <source>
        <dbReference type="ARBA" id="ARBA00023012"/>
    </source>
</evidence>
<evidence type="ECO:0000256" key="3">
    <source>
        <dbReference type="ARBA" id="ARBA00012438"/>
    </source>
</evidence>
<dbReference type="GO" id="GO:0004673">
    <property type="term" value="F:protein histidine kinase activity"/>
    <property type="evidence" value="ECO:0007669"/>
    <property type="project" value="UniProtKB-EC"/>
</dbReference>
<dbReference type="InterPro" id="IPR003594">
    <property type="entry name" value="HATPase_dom"/>
</dbReference>
<dbReference type="Gene3D" id="3.30.450.20">
    <property type="entry name" value="PAS domain"/>
    <property type="match status" value="1"/>
</dbReference>
<evidence type="ECO:0000259" key="14">
    <source>
        <dbReference type="PROSITE" id="PS50112"/>
    </source>
</evidence>
<feature type="transmembrane region" description="Helical" evidence="12">
    <location>
        <begin position="31"/>
        <end position="51"/>
    </location>
</feature>
<keyword evidence="8" id="KW-0418">Kinase</keyword>
<dbReference type="InterPro" id="IPR004358">
    <property type="entry name" value="Sig_transdc_His_kin-like_C"/>
</dbReference>
<evidence type="ECO:0000256" key="6">
    <source>
        <dbReference type="ARBA" id="ARBA00022679"/>
    </source>
</evidence>
<dbReference type="EMBL" id="QWDE01000001">
    <property type="protein sequence ID" value="RFZ84265.1"/>
    <property type="molecule type" value="Genomic_DNA"/>
</dbReference>
<dbReference type="GO" id="GO:0005524">
    <property type="term" value="F:ATP binding"/>
    <property type="evidence" value="ECO:0007669"/>
    <property type="project" value="UniProtKB-KW"/>
</dbReference>
<dbReference type="GO" id="GO:0005886">
    <property type="term" value="C:plasma membrane"/>
    <property type="evidence" value="ECO:0007669"/>
    <property type="project" value="UniProtKB-SubCell"/>
</dbReference>